<keyword evidence="1" id="KW-0812">Transmembrane</keyword>
<name>A0A2N1PRB2_9BACT</name>
<organism evidence="2 3">
    <name type="scientific">Candidatus Wallbacteria bacterium HGW-Wallbacteria-1</name>
    <dbReference type="NCBI Taxonomy" id="2013854"/>
    <lineage>
        <taxon>Bacteria</taxon>
        <taxon>Candidatus Walliibacteriota</taxon>
    </lineage>
</organism>
<keyword evidence="1" id="KW-0472">Membrane</keyword>
<evidence type="ECO:0000313" key="2">
    <source>
        <dbReference type="EMBL" id="PKK90857.1"/>
    </source>
</evidence>
<keyword evidence="1" id="KW-1133">Transmembrane helix</keyword>
<reference evidence="2 3" key="1">
    <citation type="journal article" date="2017" name="ISME J.">
        <title>Potential for microbial H2 and metal transformations associated with novel bacteria and archaea in deep terrestrial subsurface sediments.</title>
        <authorList>
            <person name="Hernsdorf A.W."/>
            <person name="Amano Y."/>
            <person name="Miyakawa K."/>
            <person name="Ise K."/>
            <person name="Suzuki Y."/>
            <person name="Anantharaman K."/>
            <person name="Probst A."/>
            <person name="Burstein D."/>
            <person name="Thomas B.C."/>
            <person name="Banfield J.F."/>
        </authorList>
    </citation>
    <scope>NUCLEOTIDE SEQUENCE [LARGE SCALE GENOMIC DNA]</scope>
    <source>
        <strain evidence="2">HGW-Wallbacteria-1</strain>
    </source>
</reference>
<gene>
    <name evidence="2" type="ORF">CVV64_08225</name>
</gene>
<comment type="caution">
    <text evidence="2">The sequence shown here is derived from an EMBL/GenBank/DDBJ whole genome shotgun (WGS) entry which is preliminary data.</text>
</comment>
<protein>
    <submittedName>
        <fullName evidence="2">Uncharacterized protein</fullName>
    </submittedName>
</protein>
<dbReference type="Proteomes" id="UP000233256">
    <property type="component" value="Unassembled WGS sequence"/>
</dbReference>
<proteinExistence type="predicted"/>
<dbReference type="AlphaFoldDB" id="A0A2N1PRB2"/>
<feature type="transmembrane region" description="Helical" evidence="1">
    <location>
        <begin position="20"/>
        <end position="42"/>
    </location>
</feature>
<sequence length="325" mass="36029">MDGNELSVMNSDRFSSIDPICCRTCFSLFLIFCILFIFVLPIPVHSEVFSENRDQPIGVLGLVEFPGGKYDSWALVDFRKDFRILKVRDYLASNFRLQRIFHGRVWFSDLSTGDTLTYPLTVNVKAQGDLPGSDFSKSVRVMAKRCSLTWFLGMISRAFDKQIIAFDTHQTELNVNLVDPVFPRDVAILLRDHGFRVSELGGFLVVCPNDKSRLLGKAFEALGEDPSDSGNPLVIPGEGVAVGDVTFGVILERLNTPLRLNMQFISKNQKSNTTGSAASAGSPATFFSVFCRHADPVRILPILAAFAEVELEMKGTAAVFRMDAP</sequence>
<evidence type="ECO:0000313" key="3">
    <source>
        <dbReference type="Proteomes" id="UP000233256"/>
    </source>
</evidence>
<dbReference type="EMBL" id="PGXC01000004">
    <property type="protein sequence ID" value="PKK90857.1"/>
    <property type="molecule type" value="Genomic_DNA"/>
</dbReference>
<accession>A0A2N1PRB2</accession>
<evidence type="ECO:0000256" key="1">
    <source>
        <dbReference type="SAM" id="Phobius"/>
    </source>
</evidence>